<dbReference type="InterPro" id="IPR036047">
    <property type="entry name" value="F-box-like_dom_sf"/>
</dbReference>
<feature type="domain" description="F-box" evidence="1">
    <location>
        <begin position="44"/>
        <end position="85"/>
    </location>
</feature>
<dbReference type="Pfam" id="PF00646">
    <property type="entry name" value="F-box"/>
    <property type="match status" value="1"/>
</dbReference>
<gene>
    <name evidence="2" type="ORF">PVAP13_2KG421955</name>
</gene>
<dbReference type="EMBL" id="CM029039">
    <property type="protein sequence ID" value="KAG2645353.1"/>
    <property type="molecule type" value="Genomic_DNA"/>
</dbReference>
<protein>
    <recommendedName>
        <fullName evidence="1">F-box domain-containing protein</fullName>
    </recommendedName>
</protein>
<dbReference type="SMART" id="SM00256">
    <property type="entry name" value="FBOX"/>
    <property type="match status" value="1"/>
</dbReference>
<dbReference type="Gene3D" id="1.20.1280.50">
    <property type="match status" value="1"/>
</dbReference>
<evidence type="ECO:0000313" key="3">
    <source>
        <dbReference type="Proteomes" id="UP000823388"/>
    </source>
</evidence>
<comment type="caution">
    <text evidence="2">The sequence shown here is derived from an EMBL/GenBank/DDBJ whole genome shotgun (WGS) entry which is preliminary data.</text>
</comment>
<evidence type="ECO:0000313" key="2">
    <source>
        <dbReference type="EMBL" id="KAG2645354.1"/>
    </source>
</evidence>
<dbReference type="SUPFAM" id="SSF81383">
    <property type="entry name" value="F-box domain"/>
    <property type="match status" value="1"/>
</dbReference>
<dbReference type="PANTHER" id="PTHR34709:SF62">
    <property type="entry name" value="OS12G0545400 PROTEIN"/>
    <property type="match status" value="1"/>
</dbReference>
<dbReference type="PANTHER" id="PTHR34709">
    <property type="entry name" value="OS10G0396666 PROTEIN"/>
    <property type="match status" value="1"/>
</dbReference>
<proteinExistence type="predicted"/>
<accession>A0A8T0WJF9</accession>
<dbReference type="InterPro" id="IPR055312">
    <property type="entry name" value="FBL15-like"/>
</dbReference>
<evidence type="ECO:0000259" key="1">
    <source>
        <dbReference type="SMART" id="SM00256"/>
    </source>
</evidence>
<keyword evidence="3" id="KW-1185">Reference proteome</keyword>
<dbReference type="InterPro" id="IPR001810">
    <property type="entry name" value="F-box_dom"/>
</dbReference>
<sequence length="391" mass="44152">MAAQGACGECRRWQLDSTCCRVGLLRRGTRLRRRADDEDHISALPDDLLLHILARLGCARAAANTSLLSRRWRGLWTRSPELNFHMITPDQLHAALGRIVRPAGSPRIFLPSHHSLSTDRISSLLATTAPLAPTELAVEIHSGKRGSRDADAVELPCFDRTASLRLDFDQRLRLPPAGNFAALESLSVGSGHVALGGLLPRCPCLRKLRFSIWQFDSVTIHSPSLQELDVFAPVQLQRVDIVAPMLKKLKFSAINDISNAFSLSLSAPLVDDLSWRWNARSTSDRFGVLWCMWSLKLKTPEHLEHTLVTNSRENTHLQPQHCPHGHILSLNIGVTDNLGDVAWTFEQEISRIPARNLSVLELKFRQEGIFMEQWCWIYFDFAPLYKNLRWN</sequence>
<dbReference type="Proteomes" id="UP000823388">
    <property type="component" value="Chromosome 2K"/>
</dbReference>
<dbReference type="EMBL" id="CM029039">
    <property type="protein sequence ID" value="KAG2645354.1"/>
    <property type="molecule type" value="Genomic_DNA"/>
</dbReference>
<name>A0A8T0WJF9_PANVG</name>
<dbReference type="AlphaFoldDB" id="A0A8T0WJF9"/>
<organism evidence="2 3">
    <name type="scientific">Panicum virgatum</name>
    <name type="common">Blackwell switchgrass</name>
    <dbReference type="NCBI Taxonomy" id="38727"/>
    <lineage>
        <taxon>Eukaryota</taxon>
        <taxon>Viridiplantae</taxon>
        <taxon>Streptophyta</taxon>
        <taxon>Embryophyta</taxon>
        <taxon>Tracheophyta</taxon>
        <taxon>Spermatophyta</taxon>
        <taxon>Magnoliopsida</taxon>
        <taxon>Liliopsida</taxon>
        <taxon>Poales</taxon>
        <taxon>Poaceae</taxon>
        <taxon>PACMAD clade</taxon>
        <taxon>Panicoideae</taxon>
        <taxon>Panicodae</taxon>
        <taxon>Paniceae</taxon>
        <taxon>Panicinae</taxon>
        <taxon>Panicum</taxon>
        <taxon>Panicum sect. Hiantes</taxon>
    </lineage>
</organism>
<reference evidence="2 3" key="1">
    <citation type="submission" date="2020-05" db="EMBL/GenBank/DDBJ databases">
        <title>WGS assembly of Panicum virgatum.</title>
        <authorList>
            <person name="Lovell J.T."/>
            <person name="Jenkins J."/>
            <person name="Shu S."/>
            <person name="Juenger T.E."/>
            <person name="Schmutz J."/>
        </authorList>
    </citation>
    <scope>NUCLEOTIDE SEQUENCE</scope>
    <source>
        <strain evidence="2">AP13</strain>
        <strain evidence="3">cv. AP13</strain>
    </source>
</reference>